<dbReference type="PROSITE" id="PS51257">
    <property type="entry name" value="PROKAR_LIPOPROTEIN"/>
    <property type="match status" value="1"/>
</dbReference>
<accession>A0A532V390</accession>
<sequence length="671" mass="76219">MPVYYKTVRWVSVFFVLISVLFTSCQTEQPYVPKDQKLIILGFDGVDPGWMMKWMNEGKLPNLQKLKQTGYYHELGSTIPPQSPVAWSSFATGTNPGGHGIFDFLKRHTDSYLPDIATTDLQPPELTLGLFQSESAHGIPTRGGVSFWKVAADSGVRATLLTIPYSFPPEDVSPGRMLSGLGTPDIRGTNSTFTYMATDLTPDELAEPVAGGRLVKINEINGQIAAYIDALINPKTKERTQIPINFGVRDDGTVELRLDDETTLIKAGSWSEWMPFHVKITPFMTVTGICRFFLFSTKPEFRIYVTPLCLDPANPYMPFAFPTEFSRELFEKVGYFKTVGWLYDTSALNGEYLSDSQWIEDMKFLTAERDRIFYSELDRRDWDLFIGVFTDTDRAAHMFYRYLDTQHPLYDPVEATQYGDALEWTYRHMDRFVGEVIDKYVDEKTTLIVMSDHGFHSYRRSFNTNTWLAQNGYLFFKGMEDLLSGQDIPEELYPEGDFFPEVVWSKTKAYSLGTGQIYFNLRGRESRGIVRPGEEYTDLLDEISEKLMKLRDPSNGELVFKNIYKGKEVYNGPFVEIAPDLQLGFAEGYRTSKETMLGGITPELITSNLGKWSGDHSASAVEETSGVLFCNRQITKENPEIIDFAPTVMDFFGIHKLPEMEGASFFGTNAR</sequence>
<organism evidence="1 2">
    <name type="scientific">candidate division LCP-89 bacterium B3_LCP</name>
    <dbReference type="NCBI Taxonomy" id="2012998"/>
    <lineage>
        <taxon>Bacteria</taxon>
        <taxon>Pseudomonadati</taxon>
        <taxon>Bacteria division LCP-89</taxon>
    </lineage>
</organism>
<dbReference type="InterPro" id="IPR002591">
    <property type="entry name" value="Phosphodiest/P_Trfase"/>
</dbReference>
<dbReference type="Gene3D" id="3.40.720.10">
    <property type="entry name" value="Alkaline Phosphatase, subunit A"/>
    <property type="match status" value="2"/>
</dbReference>
<evidence type="ECO:0008006" key="3">
    <source>
        <dbReference type="Google" id="ProtNLM"/>
    </source>
</evidence>
<dbReference type="SUPFAM" id="SSF53649">
    <property type="entry name" value="Alkaline phosphatase-like"/>
    <property type="match status" value="1"/>
</dbReference>
<evidence type="ECO:0000313" key="1">
    <source>
        <dbReference type="EMBL" id="TKJ41608.1"/>
    </source>
</evidence>
<reference evidence="1 2" key="1">
    <citation type="submission" date="2017-06" db="EMBL/GenBank/DDBJ databases">
        <title>Novel microbial phyla capable of carbon fixation and sulfur reduction in deep-sea sediments.</title>
        <authorList>
            <person name="Huang J."/>
            <person name="Baker B."/>
            <person name="Wang Y."/>
        </authorList>
    </citation>
    <scope>NUCLEOTIDE SEQUENCE [LARGE SCALE GENOMIC DNA]</scope>
    <source>
        <strain evidence="1">B3_LCP</strain>
    </source>
</reference>
<dbReference type="InterPro" id="IPR017850">
    <property type="entry name" value="Alkaline_phosphatase_core_sf"/>
</dbReference>
<dbReference type="EMBL" id="NJBN01000002">
    <property type="protein sequence ID" value="TKJ41608.1"/>
    <property type="molecule type" value="Genomic_DNA"/>
</dbReference>
<dbReference type="Proteomes" id="UP000319619">
    <property type="component" value="Unassembled WGS sequence"/>
</dbReference>
<protein>
    <recommendedName>
        <fullName evidence="3">Phosphodiesterase</fullName>
    </recommendedName>
</protein>
<evidence type="ECO:0000313" key="2">
    <source>
        <dbReference type="Proteomes" id="UP000319619"/>
    </source>
</evidence>
<dbReference type="AlphaFoldDB" id="A0A532V390"/>
<gene>
    <name evidence="1" type="ORF">CEE37_03315</name>
</gene>
<name>A0A532V390_UNCL8</name>
<dbReference type="Pfam" id="PF01663">
    <property type="entry name" value="Phosphodiest"/>
    <property type="match status" value="2"/>
</dbReference>
<proteinExistence type="predicted"/>
<comment type="caution">
    <text evidence="1">The sequence shown here is derived from an EMBL/GenBank/DDBJ whole genome shotgun (WGS) entry which is preliminary data.</text>
</comment>